<proteinExistence type="predicted"/>
<evidence type="ECO:0000313" key="1">
    <source>
        <dbReference type="EMBL" id="KFA87104.1"/>
    </source>
</evidence>
<gene>
    <name evidence="1" type="ORF">Q664_50450</name>
</gene>
<evidence type="ECO:0000313" key="2">
    <source>
        <dbReference type="Proteomes" id="UP000028547"/>
    </source>
</evidence>
<dbReference type="EMBL" id="JPMI01000394">
    <property type="protein sequence ID" value="KFA87104.1"/>
    <property type="molecule type" value="Genomic_DNA"/>
</dbReference>
<organism evidence="1 2">
    <name type="scientific">Archangium violaceum Cb vi76</name>
    <dbReference type="NCBI Taxonomy" id="1406225"/>
    <lineage>
        <taxon>Bacteria</taxon>
        <taxon>Pseudomonadati</taxon>
        <taxon>Myxococcota</taxon>
        <taxon>Myxococcia</taxon>
        <taxon>Myxococcales</taxon>
        <taxon>Cystobacterineae</taxon>
        <taxon>Archangiaceae</taxon>
        <taxon>Archangium</taxon>
    </lineage>
</organism>
<accession>A0A084SF69</accession>
<protein>
    <submittedName>
        <fullName evidence="1">Uncharacterized protein</fullName>
    </submittedName>
</protein>
<reference evidence="1 2" key="1">
    <citation type="submission" date="2014-07" db="EMBL/GenBank/DDBJ databases">
        <title>Draft Genome Sequence of Gephyronic Acid Producer, Cystobacter violaceus Strain Cb vi76.</title>
        <authorList>
            <person name="Stevens D.C."/>
            <person name="Young J."/>
            <person name="Carmichael R."/>
            <person name="Tan J."/>
            <person name="Taylor R.E."/>
        </authorList>
    </citation>
    <scope>NUCLEOTIDE SEQUENCE [LARGE SCALE GENOMIC DNA]</scope>
    <source>
        <strain evidence="1 2">Cb vi76</strain>
    </source>
</reference>
<name>A0A084SF69_9BACT</name>
<sequence length="98" mass="11358">MGIREEARRGRPFWLFFGAENAENMWSYIAGYLHCCYRNGFTDEEWGRFVDWLADVKHEFPEGGGWVKKFLDDCGGDHGKVIMKFLDLAAEFVATQRG</sequence>
<dbReference type="AlphaFoldDB" id="A0A084SF69"/>
<comment type="caution">
    <text evidence="1">The sequence shown here is derived from an EMBL/GenBank/DDBJ whole genome shotgun (WGS) entry which is preliminary data.</text>
</comment>
<dbReference type="Proteomes" id="UP000028547">
    <property type="component" value="Unassembled WGS sequence"/>
</dbReference>